<feature type="compositionally biased region" description="Low complexity" evidence="1">
    <location>
        <begin position="98"/>
        <end position="126"/>
    </location>
</feature>
<evidence type="ECO:0000313" key="4">
    <source>
        <dbReference type="Proteomes" id="UP000265515"/>
    </source>
</evidence>
<dbReference type="Proteomes" id="UP000265515">
    <property type="component" value="Unassembled WGS sequence"/>
</dbReference>
<dbReference type="SUPFAM" id="SSF54001">
    <property type="entry name" value="Cysteine proteinases"/>
    <property type="match status" value="1"/>
</dbReference>
<keyword evidence="4" id="KW-1185">Reference proteome</keyword>
<dbReference type="AlphaFoldDB" id="A0A388KFT9"/>
<comment type="caution">
    <text evidence="3">The sequence shown here is derived from an EMBL/GenBank/DDBJ whole genome shotgun (WGS) entry which is preliminary data.</text>
</comment>
<feature type="domain" description="LRAT" evidence="2">
    <location>
        <begin position="22"/>
        <end position="62"/>
    </location>
</feature>
<evidence type="ECO:0000256" key="1">
    <source>
        <dbReference type="SAM" id="MobiDB-lite"/>
    </source>
</evidence>
<dbReference type="PANTHER" id="PTHR46137:SF3">
    <property type="entry name" value="OS05G0310600 PROTEIN"/>
    <property type="match status" value="1"/>
</dbReference>
<organism evidence="3 4">
    <name type="scientific">Chara braunii</name>
    <name type="common">Braun's stonewort</name>
    <dbReference type="NCBI Taxonomy" id="69332"/>
    <lineage>
        <taxon>Eukaryota</taxon>
        <taxon>Viridiplantae</taxon>
        <taxon>Streptophyta</taxon>
        <taxon>Charophyceae</taxon>
        <taxon>Charales</taxon>
        <taxon>Characeae</taxon>
        <taxon>Chara</taxon>
    </lineage>
</organism>
<evidence type="ECO:0000259" key="2">
    <source>
        <dbReference type="Pfam" id="PF04970"/>
    </source>
</evidence>
<dbReference type="Gramene" id="GBG68918">
    <property type="protein sequence ID" value="GBG68918"/>
    <property type="gene ID" value="CBR_g3617"/>
</dbReference>
<dbReference type="InterPro" id="IPR007053">
    <property type="entry name" value="LRAT_dom"/>
</dbReference>
<dbReference type="Pfam" id="PF04970">
    <property type="entry name" value="LRAT"/>
    <property type="match status" value="2"/>
</dbReference>
<feature type="domain" description="LRAT" evidence="2">
    <location>
        <begin position="400"/>
        <end position="485"/>
    </location>
</feature>
<feature type="compositionally biased region" description="Low complexity" evidence="1">
    <location>
        <begin position="274"/>
        <end position="286"/>
    </location>
</feature>
<dbReference type="PANTHER" id="PTHR46137">
    <property type="entry name" value="OS05G0310600 PROTEIN"/>
    <property type="match status" value="1"/>
</dbReference>
<protein>
    <recommendedName>
        <fullName evidence="2">LRAT domain-containing protein</fullName>
    </recommendedName>
</protein>
<name>A0A388KFT9_CHABU</name>
<evidence type="ECO:0000313" key="3">
    <source>
        <dbReference type="EMBL" id="GBG68918.1"/>
    </source>
</evidence>
<feature type="region of interest" description="Disordered" evidence="1">
    <location>
        <begin position="199"/>
        <end position="322"/>
    </location>
</feature>
<accession>A0A388KFT9</accession>
<feature type="compositionally biased region" description="Polar residues" evidence="1">
    <location>
        <begin position="199"/>
        <end position="212"/>
    </location>
</feature>
<dbReference type="InterPro" id="IPR038765">
    <property type="entry name" value="Papain-like_cys_pep_sf"/>
</dbReference>
<proteinExistence type="predicted"/>
<sequence length="590" mass="63514">MVEEWRADDVGIGRLIDRSELVVGDHIYVWRMCGTYSHHGIYVGNDQVIHFVNPDKLDIFSSSPAKKTTILKAFPAKKRSILEAFPAKTALLSAPPSLLSRSTSHSPDATSPSSSSYSPGDTSAASAFPAKTGLPGDPPAFSHHLSTSSYLVFPAKTALPYPLPHSPSVLTCTAARAAERCSDDEFNFSAKEGIQTNATCRSPTCLSPTVATPRQRKDADPDLDLSPGSRRRNDVGSVTWSATTARPRRRDDVDPDVDRDLATVSRGGRNDMGSATCRSRSCSAATVARPRRRKHDDVDPDLDPDLDRDLASTGVRGGNDPDVFSDDYVVSTGRTLSDATCHCSVGRCSTAAAARSAASSSSATCHCSVARCSAAAVANSAASSSSATCHCSELAFRRPRGGNNVIQSCLMCFLNGGLLRRHVYGVDWPTKVRMPRGTCSLSVADDPSAVLRRAHTLMRDSMHGFGDYDHIQNNCEDFAIYCKTGICIPVLEGAPARSGQALAGVAGIRSVVGLKSMPFCIVEYFREKSTDLGQRSGAMTVDVNNFIRSGKWFKRRRRPRHQRWIPILMAIRRLYGCATSAAADGMGVSD</sequence>
<feature type="region of interest" description="Disordered" evidence="1">
    <location>
        <begin position="98"/>
        <end position="131"/>
    </location>
</feature>
<feature type="compositionally biased region" description="Basic and acidic residues" evidence="1">
    <location>
        <begin position="249"/>
        <end position="261"/>
    </location>
</feature>
<reference evidence="3 4" key="1">
    <citation type="journal article" date="2018" name="Cell">
        <title>The Chara Genome: Secondary Complexity and Implications for Plant Terrestrialization.</title>
        <authorList>
            <person name="Nishiyama T."/>
            <person name="Sakayama H."/>
            <person name="Vries J.D."/>
            <person name="Buschmann H."/>
            <person name="Saint-Marcoux D."/>
            <person name="Ullrich K.K."/>
            <person name="Haas F.B."/>
            <person name="Vanderstraeten L."/>
            <person name="Becker D."/>
            <person name="Lang D."/>
            <person name="Vosolsobe S."/>
            <person name="Rombauts S."/>
            <person name="Wilhelmsson P.K.I."/>
            <person name="Janitza P."/>
            <person name="Kern R."/>
            <person name="Heyl A."/>
            <person name="Rumpler F."/>
            <person name="Villalobos L.I.A.C."/>
            <person name="Clay J.M."/>
            <person name="Skokan R."/>
            <person name="Toyoda A."/>
            <person name="Suzuki Y."/>
            <person name="Kagoshima H."/>
            <person name="Schijlen E."/>
            <person name="Tajeshwar N."/>
            <person name="Catarino B."/>
            <person name="Hetherington A.J."/>
            <person name="Saltykova A."/>
            <person name="Bonnot C."/>
            <person name="Breuninger H."/>
            <person name="Symeonidi A."/>
            <person name="Radhakrishnan G.V."/>
            <person name="Van Nieuwerburgh F."/>
            <person name="Deforce D."/>
            <person name="Chang C."/>
            <person name="Karol K.G."/>
            <person name="Hedrich R."/>
            <person name="Ulvskov P."/>
            <person name="Glockner G."/>
            <person name="Delwiche C.F."/>
            <person name="Petrasek J."/>
            <person name="Van de Peer Y."/>
            <person name="Friml J."/>
            <person name="Beilby M."/>
            <person name="Dolan L."/>
            <person name="Kohara Y."/>
            <person name="Sugano S."/>
            <person name="Fujiyama A."/>
            <person name="Delaux P.-M."/>
            <person name="Quint M."/>
            <person name="TheiBen G."/>
            <person name="Hagemann M."/>
            <person name="Harholt J."/>
            <person name="Dunand C."/>
            <person name="Zachgo S."/>
            <person name="Langdale J."/>
            <person name="Maumus F."/>
            <person name="Straeten D.V.D."/>
            <person name="Gould S.B."/>
            <person name="Rensing S.A."/>
        </authorList>
    </citation>
    <scope>NUCLEOTIDE SEQUENCE [LARGE SCALE GENOMIC DNA]</scope>
    <source>
        <strain evidence="3 4">S276</strain>
    </source>
</reference>
<dbReference type="Gene3D" id="3.90.1720.10">
    <property type="entry name" value="endopeptidase domain like (from Nostoc punctiforme)"/>
    <property type="match status" value="2"/>
</dbReference>
<dbReference type="EMBL" id="BFEA01000107">
    <property type="protein sequence ID" value="GBG68918.1"/>
    <property type="molecule type" value="Genomic_DNA"/>
</dbReference>
<gene>
    <name evidence="3" type="ORF">CBR_g3617</name>
</gene>